<dbReference type="Gene3D" id="1.20.1690.10">
    <property type="entry name" value="V-type ATP synthase subunit C domain"/>
    <property type="match status" value="2"/>
</dbReference>
<name>A0A7X3G918_9STRE</name>
<dbReference type="Proteomes" id="UP000461595">
    <property type="component" value="Unassembled WGS sequence"/>
</dbReference>
<dbReference type="EMBL" id="WSRS01000062">
    <property type="protein sequence ID" value="MVX59353.1"/>
    <property type="molecule type" value="Genomic_DNA"/>
</dbReference>
<keyword evidence="3" id="KW-0406">Ion transport</keyword>
<dbReference type="RefSeq" id="WP_160333132.1">
    <property type="nucleotide sequence ID" value="NZ_WSRS01000062.1"/>
</dbReference>
<dbReference type="SUPFAM" id="SSF103486">
    <property type="entry name" value="V-type ATP synthase subunit C"/>
    <property type="match status" value="1"/>
</dbReference>
<evidence type="ECO:0000256" key="3">
    <source>
        <dbReference type="ARBA" id="ARBA00023065"/>
    </source>
</evidence>
<evidence type="ECO:0000256" key="1">
    <source>
        <dbReference type="ARBA" id="ARBA00006709"/>
    </source>
</evidence>
<reference evidence="4 5" key="1">
    <citation type="submission" date="2019-12" db="EMBL/GenBank/DDBJ databases">
        <title>Microbes associate with the intestines of laboratory mice.</title>
        <authorList>
            <person name="Navarre W."/>
            <person name="Wong E."/>
        </authorList>
    </citation>
    <scope>NUCLEOTIDE SEQUENCE [LARGE SCALE GENOMIC DNA]</scope>
    <source>
        <strain evidence="4 5">NM51_B2-22</strain>
    </source>
</reference>
<dbReference type="InterPro" id="IPR050873">
    <property type="entry name" value="V-ATPase_V0D/AC39_subunit"/>
</dbReference>
<organism evidence="4 5">
    <name type="scientific">Streptococcus danieliae</name>
    <dbReference type="NCBI Taxonomy" id="747656"/>
    <lineage>
        <taxon>Bacteria</taxon>
        <taxon>Bacillati</taxon>
        <taxon>Bacillota</taxon>
        <taxon>Bacilli</taxon>
        <taxon>Lactobacillales</taxon>
        <taxon>Streptococcaceae</taxon>
        <taxon>Streptococcus</taxon>
    </lineage>
</organism>
<dbReference type="InterPro" id="IPR002843">
    <property type="entry name" value="ATPase_V0-cplx_csu/dsu"/>
</dbReference>
<dbReference type="Gene3D" id="1.10.132.50">
    <property type="entry name" value="ATP synthase (C/AC39) subunit, domain 3"/>
    <property type="match status" value="1"/>
</dbReference>
<evidence type="ECO:0000313" key="4">
    <source>
        <dbReference type="EMBL" id="MVX59353.1"/>
    </source>
</evidence>
<evidence type="ECO:0000256" key="2">
    <source>
        <dbReference type="ARBA" id="ARBA00022448"/>
    </source>
</evidence>
<proteinExistence type="inferred from homology"/>
<accession>A0A7X3G918</accession>
<dbReference type="Pfam" id="PF01992">
    <property type="entry name" value="vATP-synt_AC39"/>
    <property type="match status" value="1"/>
</dbReference>
<dbReference type="OrthoDB" id="1653at2"/>
<comment type="caution">
    <text evidence="4">The sequence shown here is derived from an EMBL/GenBank/DDBJ whole genome shotgun (WGS) entry which is preliminary data.</text>
</comment>
<dbReference type="PANTHER" id="PTHR38682">
    <property type="entry name" value="V-TYPE ATP SYNTHASE SUBUNIT C"/>
    <property type="match status" value="1"/>
</dbReference>
<dbReference type="InterPro" id="IPR044911">
    <property type="entry name" value="V-type_ATPase_csu/dsu_dom_3"/>
</dbReference>
<dbReference type="GO" id="GO:0046961">
    <property type="term" value="F:proton-transporting ATPase activity, rotational mechanism"/>
    <property type="evidence" value="ECO:0007669"/>
    <property type="project" value="InterPro"/>
</dbReference>
<dbReference type="AlphaFoldDB" id="A0A7X3G918"/>
<gene>
    <name evidence="4" type="ORF">E5983_06850</name>
</gene>
<protein>
    <submittedName>
        <fullName evidence="4">V-type ATP synthase subunit C</fullName>
    </submittedName>
</protein>
<dbReference type="InterPro" id="IPR036079">
    <property type="entry name" value="ATPase_csu/dsu_sf"/>
</dbReference>
<sequence length="339" mass="39403">MERTRMNGHDFTEINVEIAVREQAFISPETFQKLLEANHQSDLLAILGDSIYSFGDKDLASLEAIDNRLMKRLIEEYNWAFSQSPNQAIVSVFAVRYVYHNLKVLLKGKALERDFSHLLIPIGAERIEELDHLVTTLYSDQLGAELVDEVRSIWEDYQTYHNLRILELGADLAYFRHLKRLSADLDPVLQQLVRMMTDFYNVIAVKRGLSQQKTDNGIYQVLSDEGSFPAKAFIQMVEEDKLIDWFGQLNTLLDADIEEFENRIRRSEISTVDLEYLSDFMLFKLLDSQELTLNGPLFLAKYLLRCEFEIKNIRLILSAYHNHLPSDLLAERMRPIYGQ</sequence>
<comment type="similarity">
    <text evidence="1">Belongs to the V-ATPase V0D/AC39 subunit family.</text>
</comment>
<evidence type="ECO:0000313" key="5">
    <source>
        <dbReference type="Proteomes" id="UP000461595"/>
    </source>
</evidence>
<keyword evidence="2" id="KW-0813">Transport</keyword>
<dbReference type="PANTHER" id="PTHR38682:SF1">
    <property type="entry name" value="V-TYPE ATP SYNTHASE SUBUNIT C"/>
    <property type="match status" value="1"/>
</dbReference>
<dbReference type="InterPro" id="IPR035067">
    <property type="entry name" value="V-type_ATPase_csu/dsu"/>
</dbReference>